<dbReference type="EMBL" id="VSSQ01101430">
    <property type="protein sequence ID" value="MPN43185.1"/>
    <property type="molecule type" value="Genomic_DNA"/>
</dbReference>
<dbReference type="AlphaFoldDB" id="A0A645HVV2"/>
<evidence type="ECO:0000313" key="1">
    <source>
        <dbReference type="EMBL" id="MPN43185.1"/>
    </source>
</evidence>
<comment type="caution">
    <text evidence="1">The sequence shown here is derived from an EMBL/GenBank/DDBJ whole genome shotgun (WGS) entry which is preliminary data.</text>
</comment>
<gene>
    <name evidence="1" type="ORF">SDC9_190744</name>
</gene>
<protein>
    <submittedName>
        <fullName evidence="1">Uncharacterized protein</fullName>
    </submittedName>
</protein>
<name>A0A645HVV2_9ZZZZ</name>
<reference evidence="1" key="1">
    <citation type="submission" date="2019-08" db="EMBL/GenBank/DDBJ databases">
        <authorList>
            <person name="Kucharzyk K."/>
            <person name="Murdoch R.W."/>
            <person name="Higgins S."/>
            <person name="Loffler F."/>
        </authorList>
    </citation>
    <scope>NUCLEOTIDE SEQUENCE</scope>
</reference>
<sequence length="109" mass="10896">MSLDDVPAEAARCCHRSLQVDLIAGREPAEGGAAERLGHDVNGEGVAVECGYGEAGAVHGDRAAGGGVGGDESATDGQHGGIVQMTDLGDLAELLNDAGKHVHSLLGLI</sequence>
<accession>A0A645HVV2</accession>
<organism evidence="1">
    <name type="scientific">bioreactor metagenome</name>
    <dbReference type="NCBI Taxonomy" id="1076179"/>
    <lineage>
        <taxon>unclassified sequences</taxon>
        <taxon>metagenomes</taxon>
        <taxon>ecological metagenomes</taxon>
    </lineage>
</organism>
<proteinExistence type="predicted"/>